<keyword evidence="1" id="KW-0812">Transmembrane</keyword>
<organism evidence="2 3">
    <name type="scientific">Anaerospora hongkongensis</name>
    <dbReference type="NCBI Taxonomy" id="244830"/>
    <lineage>
        <taxon>Bacteria</taxon>
        <taxon>Bacillati</taxon>
        <taxon>Bacillota</taxon>
        <taxon>Negativicutes</taxon>
        <taxon>Selenomonadales</taxon>
        <taxon>Sporomusaceae</taxon>
        <taxon>Anaerospora</taxon>
    </lineage>
</organism>
<name>A0A4V2Q7M2_9FIRM</name>
<dbReference type="AlphaFoldDB" id="A0A4V2Q7M2"/>
<evidence type="ECO:0000256" key="1">
    <source>
        <dbReference type="SAM" id="Phobius"/>
    </source>
</evidence>
<keyword evidence="3" id="KW-1185">Reference proteome</keyword>
<keyword evidence="1" id="KW-0472">Membrane</keyword>
<comment type="caution">
    <text evidence="2">The sequence shown here is derived from an EMBL/GenBank/DDBJ whole genome shotgun (WGS) entry which is preliminary data.</text>
</comment>
<evidence type="ECO:0000313" key="3">
    <source>
        <dbReference type="Proteomes" id="UP000295063"/>
    </source>
</evidence>
<dbReference type="Proteomes" id="UP000295063">
    <property type="component" value="Unassembled WGS sequence"/>
</dbReference>
<keyword evidence="1" id="KW-1133">Transmembrane helix</keyword>
<dbReference type="EMBL" id="SLUI01000021">
    <property type="protein sequence ID" value="TCL32468.1"/>
    <property type="molecule type" value="Genomic_DNA"/>
</dbReference>
<sequence>MAKGQGKKAHHKRDVDQLNRTALLVGGGIAVAVLLVVVASVLF</sequence>
<proteinExistence type="predicted"/>
<feature type="transmembrane region" description="Helical" evidence="1">
    <location>
        <begin position="21"/>
        <end position="42"/>
    </location>
</feature>
<reference evidence="2 3" key="1">
    <citation type="submission" date="2019-03" db="EMBL/GenBank/DDBJ databases">
        <title>Genomic Encyclopedia of Type Strains, Phase IV (KMG-IV): sequencing the most valuable type-strain genomes for metagenomic binning, comparative biology and taxonomic classification.</title>
        <authorList>
            <person name="Goeker M."/>
        </authorList>
    </citation>
    <scope>NUCLEOTIDE SEQUENCE [LARGE SCALE GENOMIC DNA]</scope>
    <source>
        <strain evidence="2 3">DSM 15969</strain>
    </source>
</reference>
<gene>
    <name evidence="2" type="ORF">EV210_12135</name>
</gene>
<protein>
    <submittedName>
        <fullName evidence="2">Uncharacterized protein</fullName>
    </submittedName>
</protein>
<evidence type="ECO:0000313" key="2">
    <source>
        <dbReference type="EMBL" id="TCL32468.1"/>
    </source>
</evidence>
<dbReference type="RefSeq" id="WP_279388523.1">
    <property type="nucleotide sequence ID" value="NZ_DAIMLW010000081.1"/>
</dbReference>
<accession>A0A4V2Q7M2</accession>